<dbReference type="AlphaFoldDB" id="A0A0D0DBU8"/>
<dbReference type="HOGENOM" id="CLU_066687_1_0_1"/>
<organism evidence="2 3">
    <name type="scientific">Paxillus rubicundulus Ve08.2h10</name>
    <dbReference type="NCBI Taxonomy" id="930991"/>
    <lineage>
        <taxon>Eukaryota</taxon>
        <taxon>Fungi</taxon>
        <taxon>Dikarya</taxon>
        <taxon>Basidiomycota</taxon>
        <taxon>Agaricomycotina</taxon>
        <taxon>Agaricomycetes</taxon>
        <taxon>Agaricomycetidae</taxon>
        <taxon>Boletales</taxon>
        <taxon>Paxilineae</taxon>
        <taxon>Paxillaceae</taxon>
        <taxon>Paxillus</taxon>
    </lineage>
</organism>
<dbReference type="InParanoid" id="A0A0D0DBU8"/>
<sequence>MKVWKEAEHRRVEEEARWKAEEEAKCKAEVEVERRVEADAKVHVEEVVWAQWPGDMQPMWQRKREEVMSLWAREKKAQMQSPAVDDNKEEEDHDTLGTLTEVLTAVVVEMWNMAAESCAQVERVLGTLEEIWGCLDPEEPEEGSEEEFEEEEVAEAAEEREALKG</sequence>
<gene>
    <name evidence="2" type="ORF">PAXRUDRAFT_17057</name>
</gene>
<name>A0A0D0DBU8_9AGAM</name>
<evidence type="ECO:0000313" key="2">
    <source>
        <dbReference type="EMBL" id="KIK78114.1"/>
    </source>
</evidence>
<feature type="compositionally biased region" description="Acidic residues" evidence="1">
    <location>
        <begin position="136"/>
        <end position="156"/>
    </location>
</feature>
<feature type="region of interest" description="Disordered" evidence="1">
    <location>
        <begin position="136"/>
        <end position="165"/>
    </location>
</feature>
<dbReference type="Proteomes" id="UP000054538">
    <property type="component" value="Unassembled WGS sequence"/>
</dbReference>
<reference evidence="2 3" key="1">
    <citation type="submission" date="2014-04" db="EMBL/GenBank/DDBJ databases">
        <authorList>
            <consortium name="DOE Joint Genome Institute"/>
            <person name="Kuo A."/>
            <person name="Kohler A."/>
            <person name="Jargeat P."/>
            <person name="Nagy L.G."/>
            <person name="Floudas D."/>
            <person name="Copeland A."/>
            <person name="Barry K.W."/>
            <person name="Cichocki N."/>
            <person name="Veneault-Fourrey C."/>
            <person name="LaButti K."/>
            <person name="Lindquist E.A."/>
            <person name="Lipzen A."/>
            <person name="Lundell T."/>
            <person name="Morin E."/>
            <person name="Murat C."/>
            <person name="Sun H."/>
            <person name="Tunlid A."/>
            <person name="Henrissat B."/>
            <person name="Grigoriev I.V."/>
            <person name="Hibbett D.S."/>
            <person name="Martin F."/>
            <person name="Nordberg H.P."/>
            <person name="Cantor M.N."/>
            <person name="Hua S.X."/>
        </authorList>
    </citation>
    <scope>NUCLEOTIDE SEQUENCE [LARGE SCALE GENOMIC DNA]</scope>
    <source>
        <strain evidence="2 3">Ve08.2h10</strain>
    </source>
</reference>
<evidence type="ECO:0000313" key="3">
    <source>
        <dbReference type="Proteomes" id="UP000054538"/>
    </source>
</evidence>
<protein>
    <submittedName>
        <fullName evidence="2">Uncharacterized protein</fullName>
    </submittedName>
</protein>
<proteinExistence type="predicted"/>
<dbReference type="EMBL" id="KN826704">
    <property type="protein sequence ID" value="KIK78114.1"/>
    <property type="molecule type" value="Genomic_DNA"/>
</dbReference>
<keyword evidence="3" id="KW-1185">Reference proteome</keyword>
<reference evidence="3" key="2">
    <citation type="submission" date="2015-01" db="EMBL/GenBank/DDBJ databases">
        <title>Evolutionary Origins and Diversification of the Mycorrhizal Mutualists.</title>
        <authorList>
            <consortium name="DOE Joint Genome Institute"/>
            <consortium name="Mycorrhizal Genomics Consortium"/>
            <person name="Kohler A."/>
            <person name="Kuo A."/>
            <person name="Nagy L.G."/>
            <person name="Floudas D."/>
            <person name="Copeland A."/>
            <person name="Barry K.W."/>
            <person name="Cichocki N."/>
            <person name="Veneault-Fourrey C."/>
            <person name="LaButti K."/>
            <person name="Lindquist E.A."/>
            <person name="Lipzen A."/>
            <person name="Lundell T."/>
            <person name="Morin E."/>
            <person name="Murat C."/>
            <person name="Riley R."/>
            <person name="Ohm R."/>
            <person name="Sun H."/>
            <person name="Tunlid A."/>
            <person name="Henrissat B."/>
            <person name="Grigoriev I.V."/>
            <person name="Hibbett D.S."/>
            <person name="Martin F."/>
        </authorList>
    </citation>
    <scope>NUCLEOTIDE SEQUENCE [LARGE SCALE GENOMIC DNA]</scope>
    <source>
        <strain evidence="3">Ve08.2h10</strain>
    </source>
</reference>
<evidence type="ECO:0000256" key="1">
    <source>
        <dbReference type="SAM" id="MobiDB-lite"/>
    </source>
</evidence>
<accession>A0A0D0DBU8</accession>